<keyword evidence="1 2" id="KW-0732">Signal</keyword>
<organism evidence="3 4">
    <name type="scientific">Cetobacterium somerae ATCC BAA-474</name>
    <dbReference type="NCBI Taxonomy" id="1319815"/>
    <lineage>
        <taxon>Bacteria</taxon>
        <taxon>Fusobacteriati</taxon>
        <taxon>Fusobacteriota</taxon>
        <taxon>Fusobacteriia</taxon>
        <taxon>Fusobacteriales</taxon>
        <taxon>Fusobacteriaceae</taxon>
        <taxon>Cetobacterium</taxon>
    </lineage>
</organism>
<dbReference type="STRING" id="1319815.HMPREF0202_02414"/>
<dbReference type="Proteomes" id="UP000017081">
    <property type="component" value="Unassembled WGS sequence"/>
</dbReference>
<comment type="caution">
    <text evidence="3">The sequence shown here is derived from an EMBL/GenBank/DDBJ whole genome shotgun (WGS) entry which is preliminary data.</text>
</comment>
<reference evidence="3 4" key="1">
    <citation type="submission" date="2013-08" db="EMBL/GenBank/DDBJ databases">
        <authorList>
            <person name="Weinstock G."/>
            <person name="Sodergren E."/>
            <person name="Wylie T."/>
            <person name="Fulton L."/>
            <person name="Fulton R."/>
            <person name="Fronick C."/>
            <person name="O'Laughlin M."/>
            <person name="Godfrey J."/>
            <person name="Miner T."/>
            <person name="Herter B."/>
            <person name="Appelbaum E."/>
            <person name="Cordes M."/>
            <person name="Lek S."/>
            <person name="Wollam A."/>
            <person name="Pepin K.H."/>
            <person name="Palsikar V.B."/>
            <person name="Mitreva M."/>
            <person name="Wilson R.K."/>
        </authorList>
    </citation>
    <scope>NUCLEOTIDE SEQUENCE [LARGE SCALE GENOMIC DNA]</scope>
    <source>
        <strain evidence="3 4">ATCC BAA-474</strain>
    </source>
</reference>
<dbReference type="EMBL" id="AXZF01000117">
    <property type="protein sequence ID" value="ERT67255.1"/>
    <property type="molecule type" value="Genomic_DNA"/>
</dbReference>
<accession>U7V6T7</accession>
<dbReference type="RefSeq" id="WP_023051946.1">
    <property type="nucleotide sequence ID" value="NZ_CP173070.2"/>
</dbReference>
<evidence type="ECO:0000256" key="2">
    <source>
        <dbReference type="SAM" id="SignalP"/>
    </source>
</evidence>
<feature type="signal peptide" evidence="2">
    <location>
        <begin position="1"/>
        <end position="20"/>
    </location>
</feature>
<evidence type="ECO:0000313" key="3">
    <source>
        <dbReference type="EMBL" id="ERT67255.1"/>
    </source>
</evidence>
<sequence>MKKKTLAFLFSILCVTTLKAEETSNWHGYFGMGGEVEQGKTSSPDNNGGFGKIGITLAEFSLWNTKYQGYSIWGKIVNMSMTNEDLKTNGSNGYLVEVWPTYKKAINNKSNAWIAIPFKSEQYSKGDEGETYAGYNSFGIAPGIDYNFTDSLSTWAKVYYKYDVQTSHSNGVDDNFLESEINFSYKLSENLKFNAGYLYKVWEEKDLRHINAKKKNMDENVGKFSLNIGIPKYELTLTPFLEVGGYYDEFYDLETQYLGKYNERDSYKFGFYLDKKINESWKVMGELSLKKQKVDSTSETFNRDIYFGKVIVAYTF</sequence>
<dbReference type="Gene3D" id="2.40.160.40">
    <property type="entry name" value="monomeric porin ompg"/>
    <property type="match status" value="1"/>
</dbReference>
<evidence type="ECO:0000256" key="1">
    <source>
        <dbReference type="ARBA" id="ARBA00022729"/>
    </source>
</evidence>
<keyword evidence="4" id="KW-1185">Reference proteome</keyword>
<feature type="chain" id="PRO_5004690127" evidence="2">
    <location>
        <begin position="21"/>
        <end position="316"/>
    </location>
</feature>
<dbReference type="InterPro" id="IPR053713">
    <property type="entry name" value="Bact_OM_Channel_sf"/>
</dbReference>
<name>U7V6T7_9FUSO</name>
<dbReference type="HOGENOM" id="CLU_879086_0_0_0"/>
<dbReference type="AlphaFoldDB" id="U7V6T7"/>
<gene>
    <name evidence="3" type="ORF">HMPREF0202_02414</name>
</gene>
<proteinExistence type="predicted"/>
<evidence type="ECO:0000313" key="4">
    <source>
        <dbReference type="Proteomes" id="UP000017081"/>
    </source>
</evidence>
<protein>
    <submittedName>
        <fullName evidence="3">Outer membrane protein G</fullName>
    </submittedName>
</protein>